<proteinExistence type="predicted"/>
<gene>
    <name evidence="1" type="ORF">Back2_05570</name>
</gene>
<organism evidence="1 2">
    <name type="scientific">Nocardioides baekrokdamisoli</name>
    <dbReference type="NCBI Taxonomy" id="1804624"/>
    <lineage>
        <taxon>Bacteria</taxon>
        <taxon>Bacillati</taxon>
        <taxon>Actinomycetota</taxon>
        <taxon>Actinomycetes</taxon>
        <taxon>Propionibacteriales</taxon>
        <taxon>Nocardioidaceae</taxon>
        <taxon>Nocardioides</taxon>
    </lineage>
</organism>
<dbReference type="InterPro" id="IPR007061">
    <property type="entry name" value="MST-like"/>
</dbReference>
<reference evidence="1 2" key="1">
    <citation type="submission" date="2018-11" db="EMBL/GenBank/DDBJ databases">
        <title>Complete genome sequence of Nocardioides baekrokdamisoli strain KCTC 39748.</title>
        <authorList>
            <person name="Kang S.W."/>
            <person name="Lee K.C."/>
            <person name="Kim K.K."/>
            <person name="Kim J.S."/>
            <person name="Kim D.S."/>
            <person name="Ko S.H."/>
            <person name="Yang S.H."/>
            <person name="Shin Y.K."/>
            <person name="Lee J.S."/>
        </authorList>
    </citation>
    <scope>NUCLEOTIDE SEQUENCE [LARGE SCALE GENOMIC DNA]</scope>
    <source>
        <strain evidence="1 2">KCTC 39748</strain>
    </source>
</reference>
<dbReference type="Gene3D" id="1.20.120.450">
    <property type="entry name" value="dinb family like domain"/>
    <property type="match status" value="1"/>
</dbReference>
<sequence length="162" mass="18400">MSLSVSDERALFEGMVDRQRAEIASLLDDLDESEARERLVPSLTTPLGLVKHCTFVEKVWFHARVADVPRAELGIPDEVDPSFVLEPTDTIDSIHTAFLAACERSREIASTHDLDDTFPWYEHRVSLPYIYDHLIAEYARHAGHGDILVEQIRARRADRSSD</sequence>
<dbReference type="AlphaFoldDB" id="A0A3G9IBM6"/>
<protein>
    <recommendedName>
        <fullName evidence="3">Mini-circle protein</fullName>
    </recommendedName>
</protein>
<dbReference type="Pfam" id="PF04978">
    <property type="entry name" value="MST"/>
    <property type="match status" value="1"/>
</dbReference>
<dbReference type="Proteomes" id="UP000271573">
    <property type="component" value="Chromosome"/>
</dbReference>
<dbReference type="SUPFAM" id="SSF109854">
    <property type="entry name" value="DinB/YfiT-like putative metalloenzymes"/>
    <property type="match status" value="1"/>
</dbReference>
<dbReference type="EMBL" id="AP019307">
    <property type="protein sequence ID" value="BBH16270.1"/>
    <property type="molecule type" value="Genomic_DNA"/>
</dbReference>
<dbReference type="InterPro" id="IPR034660">
    <property type="entry name" value="DinB/YfiT-like"/>
</dbReference>
<dbReference type="OrthoDB" id="4548523at2"/>
<dbReference type="RefSeq" id="WP_125566552.1">
    <property type="nucleotide sequence ID" value="NZ_AP019307.1"/>
</dbReference>
<name>A0A3G9IBM6_9ACTN</name>
<evidence type="ECO:0008006" key="3">
    <source>
        <dbReference type="Google" id="ProtNLM"/>
    </source>
</evidence>
<dbReference type="KEGG" id="nbe:Back2_05570"/>
<accession>A0A3G9IBM6</accession>
<evidence type="ECO:0000313" key="1">
    <source>
        <dbReference type="EMBL" id="BBH16270.1"/>
    </source>
</evidence>
<evidence type="ECO:0000313" key="2">
    <source>
        <dbReference type="Proteomes" id="UP000271573"/>
    </source>
</evidence>
<keyword evidence="2" id="KW-1185">Reference proteome</keyword>